<accession>A0A8J4BNY6</accession>
<feature type="region of interest" description="Disordered" evidence="2">
    <location>
        <begin position="691"/>
        <end position="723"/>
    </location>
</feature>
<dbReference type="SUPFAM" id="SSF81995">
    <property type="entry name" value="beta-sandwich domain of Sec23/24"/>
    <property type="match status" value="1"/>
</dbReference>
<feature type="signal peptide" evidence="3">
    <location>
        <begin position="1"/>
        <end position="44"/>
    </location>
</feature>
<feature type="compositionally biased region" description="Pro residues" evidence="2">
    <location>
        <begin position="707"/>
        <end position="717"/>
    </location>
</feature>
<protein>
    <recommendedName>
        <fullName evidence="4">Peptidase C1A papain C-terminal domain-containing protein</fullName>
    </recommendedName>
</protein>
<dbReference type="PROSITE" id="PS00640">
    <property type="entry name" value="THIOL_PROTEASE_ASN"/>
    <property type="match status" value="1"/>
</dbReference>
<proteinExistence type="inferred from homology"/>
<feature type="chain" id="PRO_5035229166" description="Peptidase C1A papain C-terminal domain-containing protein" evidence="3">
    <location>
        <begin position="45"/>
        <end position="734"/>
    </location>
</feature>
<evidence type="ECO:0000256" key="3">
    <source>
        <dbReference type="SAM" id="SignalP"/>
    </source>
</evidence>
<dbReference type="Proteomes" id="UP000747399">
    <property type="component" value="Unassembled WGS sequence"/>
</dbReference>
<dbReference type="EMBL" id="BNCO01000075">
    <property type="protein sequence ID" value="GIL65430.1"/>
    <property type="molecule type" value="Genomic_DNA"/>
</dbReference>
<comment type="caution">
    <text evidence="5">The sequence shown here is derived from an EMBL/GenBank/DDBJ whole genome shotgun (WGS) entry which is preliminary data.</text>
</comment>
<evidence type="ECO:0000259" key="4">
    <source>
        <dbReference type="SMART" id="SM00645"/>
    </source>
</evidence>
<reference evidence="5" key="1">
    <citation type="journal article" date="2021" name="Proc. Natl. Acad. Sci. U.S.A.">
        <title>Three genomes in the algal genus Volvox reveal the fate of a haploid sex-determining region after a transition to homothallism.</title>
        <authorList>
            <person name="Yamamoto K."/>
            <person name="Hamaji T."/>
            <person name="Kawai-Toyooka H."/>
            <person name="Matsuzaki R."/>
            <person name="Takahashi F."/>
            <person name="Nishimura Y."/>
            <person name="Kawachi M."/>
            <person name="Noguchi H."/>
            <person name="Minakuchi Y."/>
            <person name="Umen J.G."/>
            <person name="Toyoda A."/>
            <person name="Nozaki H."/>
        </authorList>
    </citation>
    <scope>NUCLEOTIDE SEQUENCE</scope>
    <source>
        <strain evidence="5">NIES-3780</strain>
    </source>
</reference>
<evidence type="ECO:0000313" key="6">
    <source>
        <dbReference type="Proteomes" id="UP000747399"/>
    </source>
</evidence>
<dbReference type="Gene3D" id="3.90.70.10">
    <property type="entry name" value="Cysteine proteinases"/>
    <property type="match status" value="1"/>
</dbReference>
<dbReference type="SUPFAM" id="SSF54001">
    <property type="entry name" value="Cysteine proteinases"/>
    <property type="match status" value="1"/>
</dbReference>
<keyword evidence="3" id="KW-0732">Signal</keyword>
<dbReference type="InterPro" id="IPR038765">
    <property type="entry name" value="Papain-like_cys_pep_sf"/>
</dbReference>
<feature type="domain" description="Peptidase C1A papain C-terminal" evidence="4">
    <location>
        <begin position="215"/>
        <end position="431"/>
    </location>
</feature>
<keyword evidence="6" id="KW-1185">Reference proteome</keyword>
<dbReference type="InterPro" id="IPR013128">
    <property type="entry name" value="Peptidase_C1A"/>
</dbReference>
<dbReference type="AlphaFoldDB" id="A0A8J4BNY6"/>
<feature type="region of interest" description="Disordered" evidence="2">
    <location>
        <begin position="446"/>
        <end position="517"/>
    </location>
</feature>
<dbReference type="InterPro" id="IPR000668">
    <property type="entry name" value="Peptidase_C1A_C"/>
</dbReference>
<organism evidence="5 6">
    <name type="scientific">Volvox africanus</name>
    <dbReference type="NCBI Taxonomy" id="51714"/>
    <lineage>
        <taxon>Eukaryota</taxon>
        <taxon>Viridiplantae</taxon>
        <taxon>Chlorophyta</taxon>
        <taxon>core chlorophytes</taxon>
        <taxon>Chlorophyceae</taxon>
        <taxon>CS clade</taxon>
        <taxon>Chlamydomonadales</taxon>
        <taxon>Volvocaceae</taxon>
        <taxon>Volvox</taxon>
    </lineage>
</organism>
<dbReference type="PRINTS" id="PR01217">
    <property type="entry name" value="PRICHEXTENSN"/>
</dbReference>
<dbReference type="GO" id="GO:0006508">
    <property type="term" value="P:proteolysis"/>
    <property type="evidence" value="ECO:0007669"/>
    <property type="project" value="InterPro"/>
</dbReference>
<evidence type="ECO:0000256" key="1">
    <source>
        <dbReference type="ARBA" id="ARBA00008455"/>
    </source>
</evidence>
<gene>
    <name evidence="5" type="ORF">Vafri_19182</name>
</gene>
<evidence type="ECO:0000313" key="5">
    <source>
        <dbReference type="EMBL" id="GIL65430.1"/>
    </source>
</evidence>
<dbReference type="SMART" id="SM00645">
    <property type="entry name" value="Pept_C1"/>
    <property type="match status" value="1"/>
</dbReference>
<dbReference type="PANTHER" id="PTHR12411">
    <property type="entry name" value="CYSTEINE PROTEASE FAMILY C1-RELATED"/>
    <property type="match status" value="1"/>
</dbReference>
<name>A0A8J4BNY6_9CHLO</name>
<sequence>MVRKRTWPCCPDSCGERRNTMMKTFRSLLLLSALAMVSLRTASAAGCQVVAGYDFWPQVEVSNAFRIKNFTVPSNLTILAELCTRNVSRCNAFNTRGVVMIAPLKPFFSFLDGTVTSVCDGVYIANRTLTGLDVKTRTVDYLRATSLTVNMVAAAAAASRVITALKAASVDITPSNIFSQSKAVTTAFQTTKTPLAQVSNDTGNYTFTAVANAILYPIWDSRSANGTRNLISPIKDQGDCGSCVAFATTACAEAAVAAAFNSTTNTNDFSEQWLFFCNGKYTPTCETGWNANDASEALRLYGIPAEANYPYKGKSAPCTPIGPLIKPDGKFNWKQITDLDQAKEHIRLYGSVLTYFAVYNDFYNWGATSPPYVWDGKSALAGYHQVLCIGYNDTGRFWIAKNSWGSTWGDRGFFRMSYTNRAGFMTASGDNVVGLTFTSNVKPPPIFNPPPVRSPSPPPSPPPVKPPPPSPPPVKPPPPSKVPRPPFPRPPSPAPFPPAPRPPPPSPPPPRPPPPSPPKPACGDKMCNGNETCASCPGDCGACSVCGDGVCSGGETCRSCFKDCFKISYGVKTCCGDNICSPGDNETCSTCPLDCGVCPTCNNNGICESVRYNETCYNTVTKKGCLDCGTCGAATCGDGICTFSTYSYSESCTGCSKDCGKCTDYFYCGDGYCDYIIGETATTCSRDCLKPRKQPPSAPLPTFDYDTPPPPPPPPEYFPYDYGDYDLNYYSRRR</sequence>
<dbReference type="InterPro" id="IPR025661">
    <property type="entry name" value="Pept_asp_AS"/>
</dbReference>
<dbReference type="GO" id="GO:0008234">
    <property type="term" value="F:cysteine-type peptidase activity"/>
    <property type="evidence" value="ECO:0007669"/>
    <property type="project" value="InterPro"/>
</dbReference>
<dbReference type="Pfam" id="PF00112">
    <property type="entry name" value="Peptidase_C1"/>
    <property type="match status" value="1"/>
</dbReference>
<comment type="similarity">
    <text evidence="1">Belongs to the peptidase C1 family.</text>
</comment>
<evidence type="ECO:0000256" key="2">
    <source>
        <dbReference type="SAM" id="MobiDB-lite"/>
    </source>
</evidence>